<feature type="compositionally biased region" description="Basic and acidic residues" evidence="1">
    <location>
        <begin position="1"/>
        <end position="16"/>
    </location>
</feature>
<feature type="region of interest" description="Disordered" evidence="1">
    <location>
        <begin position="1"/>
        <end position="23"/>
    </location>
</feature>
<keyword evidence="2" id="KW-0540">Nuclease</keyword>
<keyword evidence="2" id="KW-0255">Endonuclease</keyword>
<dbReference type="VEuPathDB" id="FungiDB:ATCC64974_73550"/>
<sequence length="132" mass="14831">MQEFRPGKDDLKDGSRDVWNPPELDLNDLLSDSLDSSNYDGNTIDDLSDGSGISVSSDWALDSDQGYEPLRSDSVTEEESNRGVIVDRISNELTVLGERVVQNCGRQTRHCLVIGWVIKENLDLFKDLAMRR</sequence>
<gene>
    <name evidence="2" type="ORF">CAN33_0054890</name>
</gene>
<dbReference type="GO" id="GO:0004519">
    <property type="term" value="F:endonuclease activity"/>
    <property type="evidence" value="ECO:0007669"/>
    <property type="project" value="UniProtKB-KW"/>
</dbReference>
<dbReference type="VEuPathDB" id="FungiDB:ASPNIDRAFT2_1176183"/>
<reference evidence="3" key="1">
    <citation type="submission" date="2018-10" db="EMBL/GenBank/DDBJ databases">
        <title>FDA dAtabase for Regulatory Grade micrObial Sequences (FDA-ARGOS): Supporting development and validation of Infectious Disease Dx tests.</title>
        <authorList>
            <person name="Kerrigan L."/>
            <person name="Tallon L."/>
            <person name="Sadzewicz L."/>
            <person name="Sengamalay N."/>
            <person name="Ott S."/>
            <person name="Godinez A."/>
            <person name="Nagaraj S."/>
            <person name="Vavikolanu K."/>
            <person name="Nadendla S."/>
            <person name="George J."/>
            <person name="Sichtig H."/>
        </authorList>
    </citation>
    <scope>NUCLEOTIDE SEQUENCE [LARGE SCALE GENOMIC DNA]</scope>
    <source>
        <strain evidence="3">FDAARGOS_311</strain>
    </source>
</reference>
<dbReference type="Proteomes" id="UP000197666">
    <property type="component" value="Unassembled WGS sequence"/>
</dbReference>
<comment type="caution">
    <text evidence="2">The sequence shown here is derived from an EMBL/GenBank/DDBJ whole genome shotgun (WGS) entry which is preliminary data.</text>
</comment>
<proteinExistence type="predicted"/>
<protein>
    <submittedName>
        <fullName evidence="2">HNH endonuclease family protein</fullName>
    </submittedName>
</protein>
<dbReference type="AlphaFoldDB" id="A0A254U5M0"/>
<keyword evidence="2" id="KW-0378">Hydrolase</keyword>
<evidence type="ECO:0000256" key="1">
    <source>
        <dbReference type="SAM" id="MobiDB-lite"/>
    </source>
</evidence>
<dbReference type="EMBL" id="NKJJ02000008">
    <property type="protein sequence ID" value="TPR10122.1"/>
    <property type="molecule type" value="Genomic_DNA"/>
</dbReference>
<evidence type="ECO:0000313" key="3">
    <source>
        <dbReference type="Proteomes" id="UP000197666"/>
    </source>
</evidence>
<dbReference type="OrthoDB" id="4486165at2759"/>
<accession>A0A254U5M0</accession>
<organism evidence="2 3">
    <name type="scientific">Aspergillus niger</name>
    <dbReference type="NCBI Taxonomy" id="5061"/>
    <lineage>
        <taxon>Eukaryota</taxon>
        <taxon>Fungi</taxon>
        <taxon>Dikarya</taxon>
        <taxon>Ascomycota</taxon>
        <taxon>Pezizomycotina</taxon>
        <taxon>Eurotiomycetes</taxon>
        <taxon>Eurotiomycetidae</taxon>
        <taxon>Eurotiales</taxon>
        <taxon>Aspergillaceae</taxon>
        <taxon>Aspergillus</taxon>
        <taxon>Aspergillus subgen. Circumdati</taxon>
    </lineage>
</organism>
<evidence type="ECO:0000313" key="2">
    <source>
        <dbReference type="EMBL" id="TPR10122.1"/>
    </source>
</evidence>
<feature type="region of interest" description="Disordered" evidence="1">
    <location>
        <begin position="58"/>
        <end position="81"/>
    </location>
</feature>
<name>A0A254U5M0_ASPNG</name>